<dbReference type="NCBIfam" id="TIGR02552">
    <property type="entry name" value="LcrH_SycD"/>
    <property type="match status" value="1"/>
</dbReference>
<accession>A0A644XQY0</accession>
<evidence type="ECO:0000313" key="2">
    <source>
        <dbReference type="EMBL" id="MPM18178.1"/>
    </source>
</evidence>
<dbReference type="AlphaFoldDB" id="A0A644XQY0"/>
<reference evidence="2" key="1">
    <citation type="submission" date="2019-08" db="EMBL/GenBank/DDBJ databases">
        <authorList>
            <person name="Kucharzyk K."/>
            <person name="Murdoch R.W."/>
            <person name="Higgins S."/>
            <person name="Loffler F."/>
        </authorList>
    </citation>
    <scope>NUCLEOTIDE SEQUENCE</scope>
</reference>
<dbReference type="InterPro" id="IPR011716">
    <property type="entry name" value="TPR-3"/>
</dbReference>
<dbReference type="Gene3D" id="1.25.40.10">
    <property type="entry name" value="Tetratricopeptide repeat domain"/>
    <property type="match status" value="1"/>
</dbReference>
<proteinExistence type="inferred from homology"/>
<organism evidence="2">
    <name type="scientific">bioreactor metagenome</name>
    <dbReference type="NCBI Taxonomy" id="1076179"/>
    <lineage>
        <taxon>unclassified sequences</taxon>
        <taxon>metagenomes</taxon>
        <taxon>ecological metagenomes</taxon>
    </lineage>
</organism>
<protein>
    <recommendedName>
        <fullName evidence="3">CesD/SycD/LcrH family type III secretion system chaperone</fullName>
    </recommendedName>
</protein>
<gene>
    <name evidence="2" type="ORF">SDC9_64584</name>
</gene>
<sequence length="166" mass="18273">MTAPHTAALDTDALARQISLIVAGADTFGSLFGYEESDYEVLYALGHSLYSQARYQDAMRIFGFLVVNNQLEKRFFNAFASSLQMLQRHAEAIQYYSMASLLDIDDPLPTFHTAECFIALNCKAEAKEALKFVVEQSTAPSMAEVKTRAQSLLDLLGDVPPAAATH</sequence>
<evidence type="ECO:0008006" key="3">
    <source>
        <dbReference type="Google" id="ProtNLM"/>
    </source>
</evidence>
<dbReference type="EMBL" id="VSSQ01002933">
    <property type="protein sequence ID" value="MPM18178.1"/>
    <property type="molecule type" value="Genomic_DNA"/>
</dbReference>
<name>A0A644XQY0_9ZZZZ</name>
<dbReference type="InterPro" id="IPR005415">
    <property type="entry name" value="T3SS_Ca_resp_chp_LcrH/SycD"/>
</dbReference>
<dbReference type="PRINTS" id="PR01595">
    <property type="entry name" value="SYCDCHAPRONE"/>
</dbReference>
<dbReference type="InterPro" id="IPR011990">
    <property type="entry name" value="TPR-like_helical_dom_sf"/>
</dbReference>
<comment type="caution">
    <text evidence="2">The sequence shown here is derived from an EMBL/GenBank/DDBJ whole genome shotgun (WGS) entry which is preliminary data.</text>
</comment>
<comment type="similarity">
    <text evidence="1">Belongs to the LcrH/SycD chaperone family.</text>
</comment>
<dbReference type="SUPFAM" id="SSF48452">
    <property type="entry name" value="TPR-like"/>
    <property type="match status" value="1"/>
</dbReference>
<evidence type="ECO:0000256" key="1">
    <source>
        <dbReference type="ARBA" id="ARBA00010244"/>
    </source>
</evidence>
<dbReference type="Pfam" id="PF07720">
    <property type="entry name" value="TPR_3"/>
    <property type="match status" value="1"/>
</dbReference>